<comment type="caution">
    <text evidence="1">The sequence shown here is derived from an EMBL/GenBank/DDBJ whole genome shotgun (WGS) entry which is preliminary data.</text>
</comment>
<dbReference type="Proteomes" id="UP000283383">
    <property type="component" value="Unassembled WGS sequence"/>
</dbReference>
<protein>
    <submittedName>
        <fullName evidence="1">Putative act-like protein</fullName>
    </submittedName>
</protein>
<gene>
    <name evidence="1" type="ORF">GcM3_150012</name>
</gene>
<reference evidence="1 2" key="1">
    <citation type="journal article" date="2018" name="BMC Genomics">
        <title>Comparative genome analyses reveal sequence features reflecting distinct modes of host-adaptation between dicot and monocot powdery mildew.</title>
        <authorList>
            <person name="Wu Y."/>
            <person name="Ma X."/>
            <person name="Pan Z."/>
            <person name="Kale S.D."/>
            <person name="Song Y."/>
            <person name="King H."/>
            <person name="Zhang Q."/>
            <person name="Presley C."/>
            <person name="Deng X."/>
            <person name="Wei C.I."/>
            <person name="Xiao S."/>
        </authorList>
    </citation>
    <scope>NUCLEOTIDE SEQUENCE [LARGE SCALE GENOMIC DNA]</scope>
    <source>
        <strain evidence="1">UMSG3</strain>
    </source>
</reference>
<keyword evidence="2" id="KW-1185">Reference proteome</keyword>
<evidence type="ECO:0000313" key="2">
    <source>
        <dbReference type="Proteomes" id="UP000283383"/>
    </source>
</evidence>
<proteinExistence type="predicted"/>
<name>A0A420HXC6_9PEZI</name>
<accession>A0A420HXC6</accession>
<evidence type="ECO:0000313" key="1">
    <source>
        <dbReference type="EMBL" id="RKF62095.1"/>
    </source>
</evidence>
<organism evidence="1 2">
    <name type="scientific">Golovinomyces cichoracearum</name>
    <dbReference type="NCBI Taxonomy" id="62708"/>
    <lineage>
        <taxon>Eukaryota</taxon>
        <taxon>Fungi</taxon>
        <taxon>Dikarya</taxon>
        <taxon>Ascomycota</taxon>
        <taxon>Pezizomycotina</taxon>
        <taxon>Leotiomycetes</taxon>
        <taxon>Erysiphales</taxon>
        <taxon>Erysiphaceae</taxon>
        <taxon>Golovinomyces</taxon>
    </lineage>
</organism>
<sequence length="274" mass="30489">MLHGQLSADRDDKPLIYPESCIAFKMCTVDMDAGQIIIDMTTPLLIAGPVYLITICSAEFFLICSTDRQATIPESAEYGFSFLDDVVSARTIFQPSLILVAELRVRTQKRLKERVVVPSVDQGLILVMFSGCKAPSRRYRHSSECCPVHPKSSHAVSTWLSKTIRAFYTAPISALVKLPRFLSVTFALGDVPSLLIDEKRLRILRYFNTVLASFSLPLSKLRTENDGFRNGVASLLVQELCSVNAENVYKLTELSFLSEYGKSSSCSLGRRSES</sequence>
<dbReference type="AlphaFoldDB" id="A0A420HXC6"/>
<dbReference type="EMBL" id="MCBQ01015040">
    <property type="protein sequence ID" value="RKF62095.1"/>
    <property type="molecule type" value="Genomic_DNA"/>
</dbReference>